<feature type="compositionally biased region" description="Basic and acidic residues" evidence="2">
    <location>
        <begin position="14"/>
        <end position="26"/>
    </location>
</feature>
<feature type="region of interest" description="Disordered" evidence="2">
    <location>
        <begin position="1"/>
        <end position="92"/>
    </location>
</feature>
<dbReference type="SUPFAM" id="SSF81383">
    <property type="entry name" value="F-box domain"/>
    <property type="match status" value="1"/>
</dbReference>
<dbReference type="PROSITE" id="PS50181">
    <property type="entry name" value="FBOX"/>
    <property type="match status" value="1"/>
</dbReference>
<feature type="compositionally biased region" description="Polar residues" evidence="2">
    <location>
        <begin position="1"/>
        <end position="11"/>
    </location>
</feature>
<sequence>MSQSSPIGNQNELEEFRKQWRQEVQSRSKAQYENQLRQQPRSSRHSTGSGDVIPPSFLQTCSLECDPPAMDDADSTEDDIKQEEEEEKKKSAMDHYIVAVDKERQGKIGPALESYRTAFKMDPDIDVAYKRHYHDNGAPPDAPPTTVDTSVNKPSDDFRHIVPIGSEYVSSSRADPLDDLVRQFQSESPDYIPAVDYKPVLICKLPSEIIVQVLQQLVLHSTAPIARFALVCKNFFLLTRSQSLWRFAAEHAFRTPRMTLDESRIKQASIVKLYSGQWNRMFIERPRVRYDGVYIATCHYLRPGTSENTWNQPVHLVTYYRYLRLFPDGTVLKYLSTDEPEHVVRLLTRDFSRRQVFWGHFDVDEEGTVAVEMKDPLRPRERFTMSLRIKSTHRGRHNKLAWEEYSSVSQGREDDPYQYDLRMMKPYFFSVVRSYTLDYYH</sequence>
<name>A0A1X2HA92_SYNRA</name>
<dbReference type="EMBL" id="MCGN01000006">
    <property type="protein sequence ID" value="ORY95569.1"/>
    <property type="molecule type" value="Genomic_DNA"/>
</dbReference>
<dbReference type="GO" id="GO:0019005">
    <property type="term" value="C:SCF ubiquitin ligase complex"/>
    <property type="evidence" value="ECO:0007669"/>
    <property type="project" value="TreeGrafter"/>
</dbReference>
<evidence type="ECO:0000313" key="5">
    <source>
        <dbReference type="Proteomes" id="UP000242180"/>
    </source>
</evidence>
<dbReference type="InterPro" id="IPR001810">
    <property type="entry name" value="F-box_dom"/>
</dbReference>
<organism evidence="4 5">
    <name type="scientific">Syncephalastrum racemosum</name>
    <name type="common">Filamentous fungus</name>
    <dbReference type="NCBI Taxonomy" id="13706"/>
    <lineage>
        <taxon>Eukaryota</taxon>
        <taxon>Fungi</taxon>
        <taxon>Fungi incertae sedis</taxon>
        <taxon>Mucoromycota</taxon>
        <taxon>Mucoromycotina</taxon>
        <taxon>Mucoromycetes</taxon>
        <taxon>Mucorales</taxon>
        <taxon>Syncephalastraceae</taxon>
        <taxon>Syncephalastrum</taxon>
    </lineage>
</organism>
<accession>A0A1X2HA92</accession>
<dbReference type="Pfam" id="PF19270">
    <property type="entry name" value="FBO_C"/>
    <property type="match status" value="1"/>
</dbReference>
<evidence type="ECO:0000256" key="2">
    <source>
        <dbReference type="SAM" id="MobiDB-lite"/>
    </source>
</evidence>
<dbReference type="Gene3D" id="1.20.1280.50">
    <property type="match status" value="1"/>
</dbReference>
<dbReference type="InterPro" id="IPR036047">
    <property type="entry name" value="F-box-like_dom_sf"/>
</dbReference>
<keyword evidence="5" id="KW-1185">Reference proteome</keyword>
<evidence type="ECO:0000313" key="4">
    <source>
        <dbReference type="EMBL" id="ORY95569.1"/>
    </source>
</evidence>
<dbReference type="InterPro" id="IPR045464">
    <property type="entry name" value="Hrt3/FBXO9_C"/>
</dbReference>
<dbReference type="Proteomes" id="UP000242180">
    <property type="component" value="Unassembled WGS sequence"/>
</dbReference>
<evidence type="ECO:0000256" key="1">
    <source>
        <dbReference type="ARBA" id="ARBA00022786"/>
    </source>
</evidence>
<reference evidence="4 5" key="1">
    <citation type="submission" date="2016-07" db="EMBL/GenBank/DDBJ databases">
        <title>Pervasive Adenine N6-methylation of Active Genes in Fungi.</title>
        <authorList>
            <consortium name="DOE Joint Genome Institute"/>
            <person name="Mondo S.J."/>
            <person name="Dannebaum R.O."/>
            <person name="Kuo R.C."/>
            <person name="Labutti K."/>
            <person name="Haridas S."/>
            <person name="Kuo A."/>
            <person name="Salamov A."/>
            <person name="Ahrendt S.R."/>
            <person name="Lipzen A."/>
            <person name="Sullivan W."/>
            <person name="Andreopoulos W.B."/>
            <person name="Clum A."/>
            <person name="Lindquist E."/>
            <person name="Daum C."/>
            <person name="Ramamoorthy G.K."/>
            <person name="Gryganskyi A."/>
            <person name="Culley D."/>
            <person name="Magnuson J.K."/>
            <person name="James T.Y."/>
            <person name="O'Malley M.A."/>
            <person name="Stajich J.E."/>
            <person name="Spatafora J.W."/>
            <person name="Visel A."/>
            <person name="Grigoriev I.V."/>
        </authorList>
    </citation>
    <scope>NUCLEOTIDE SEQUENCE [LARGE SCALE GENOMIC DNA]</scope>
    <source>
        <strain evidence="4 5">NRRL 2496</strain>
    </source>
</reference>
<dbReference type="OrthoDB" id="2117972at2759"/>
<dbReference type="PANTHER" id="PTHR12874:SF9">
    <property type="entry name" value="F-BOX ONLY PROTEIN 48"/>
    <property type="match status" value="1"/>
</dbReference>
<dbReference type="PANTHER" id="PTHR12874">
    <property type="entry name" value="F-BOX ONLY PROTEIN 48-RELATED"/>
    <property type="match status" value="1"/>
</dbReference>
<dbReference type="Pfam" id="PF12937">
    <property type="entry name" value="F-box-like"/>
    <property type="match status" value="1"/>
</dbReference>
<dbReference type="GO" id="GO:0031146">
    <property type="term" value="P:SCF-dependent proteasomal ubiquitin-dependent protein catabolic process"/>
    <property type="evidence" value="ECO:0007669"/>
    <property type="project" value="TreeGrafter"/>
</dbReference>
<evidence type="ECO:0000259" key="3">
    <source>
        <dbReference type="PROSITE" id="PS50181"/>
    </source>
</evidence>
<gene>
    <name evidence="4" type="ORF">BCR43DRAFT_525282</name>
</gene>
<comment type="caution">
    <text evidence="4">The sequence shown here is derived from an EMBL/GenBank/DDBJ whole genome shotgun (WGS) entry which is preliminary data.</text>
</comment>
<feature type="compositionally biased region" description="Acidic residues" evidence="2">
    <location>
        <begin position="69"/>
        <end position="86"/>
    </location>
</feature>
<dbReference type="STRING" id="13706.A0A1X2HA92"/>
<feature type="domain" description="F-box" evidence="3">
    <location>
        <begin position="199"/>
        <end position="248"/>
    </location>
</feature>
<dbReference type="GO" id="GO:0005737">
    <property type="term" value="C:cytoplasm"/>
    <property type="evidence" value="ECO:0007669"/>
    <property type="project" value="TreeGrafter"/>
</dbReference>
<feature type="compositionally biased region" description="Polar residues" evidence="2">
    <location>
        <begin position="27"/>
        <end position="49"/>
    </location>
</feature>
<dbReference type="FunCoup" id="A0A1X2HA92">
    <property type="interactions" value="71"/>
</dbReference>
<proteinExistence type="predicted"/>
<dbReference type="OMA" id="SWSQVFQ"/>
<dbReference type="InParanoid" id="A0A1X2HA92"/>
<protein>
    <recommendedName>
        <fullName evidence="3">F-box domain-containing protein</fullName>
    </recommendedName>
</protein>
<keyword evidence="1" id="KW-0833">Ubl conjugation pathway</keyword>
<dbReference type="AlphaFoldDB" id="A0A1X2HA92"/>